<dbReference type="InterPro" id="IPR019177">
    <property type="entry name" value="Golgin_subfamily_A_member_5"/>
</dbReference>
<gene>
    <name evidence="9" type="ORF">TKK_000897</name>
</gene>
<dbReference type="EMBL" id="JBJJXI010000018">
    <property type="protein sequence ID" value="KAL3406758.1"/>
    <property type="molecule type" value="Genomic_DNA"/>
</dbReference>
<keyword evidence="5 7" id="KW-0175">Coiled coil</keyword>
<accession>A0ABD2XP16</accession>
<keyword evidence="2 8" id="KW-0812">Transmembrane</keyword>
<evidence type="ECO:0000256" key="3">
    <source>
        <dbReference type="ARBA" id="ARBA00022989"/>
    </source>
</evidence>
<evidence type="ECO:0000256" key="4">
    <source>
        <dbReference type="ARBA" id="ARBA00023034"/>
    </source>
</evidence>
<dbReference type="PANTHER" id="PTHR13815:SF7">
    <property type="entry name" value="GOLGIN SUBFAMILY A MEMBER 5"/>
    <property type="match status" value="1"/>
</dbReference>
<name>A0ABD2XP16_9HYME</name>
<evidence type="ECO:0000256" key="5">
    <source>
        <dbReference type="ARBA" id="ARBA00023054"/>
    </source>
</evidence>
<keyword evidence="4" id="KW-0333">Golgi apparatus</keyword>
<evidence type="ECO:0000313" key="9">
    <source>
        <dbReference type="EMBL" id="KAL3406758.1"/>
    </source>
</evidence>
<dbReference type="Pfam" id="PF09787">
    <property type="entry name" value="Golgin_A5"/>
    <property type="match status" value="1"/>
</dbReference>
<feature type="coiled-coil region" evidence="7">
    <location>
        <begin position="178"/>
        <end position="247"/>
    </location>
</feature>
<evidence type="ECO:0000313" key="10">
    <source>
        <dbReference type="Proteomes" id="UP001627154"/>
    </source>
</evidence>
<proteinExistence type="predicted"/>
<comment type="caution">
    <text evidence="9">The sequence shown here is derived from an EMBL/GenBank/DDBJ whole genome shotgun (WGS) entry which is preliminary data.</text>
</comment>
<keyword evidence="10" id="KW-1185">Reference proteome</keyword>
<evidence type="ECO:0000256" key="8">
    <source>
        <dbReference type="SAM" id="Phobius"/>
    </source>
</evidence>
<evidence type="ECO:0008006" key="11">
    <source>
        <dbReference type="Google" id="ProtNLM"/>
    </source>
</evidence>
<dbReference type="AlphaFoldDB" id="A0ABD2XP16"/>
<comment type="subcellular location">
    <subcellularLocation>
        <location evidence="1">Golgi apparatus membrane</location>
        <topology evidence="1">Single-pass type IV membrane protein</topology>
    </subcellularLocation>
</comment>
<evidence type="ECO:0000256" key="6">
    <source>
        <dbReference type="ARBA" id="ARBA00023136"/>
    </source>
</evidence>
<keyword evidence="6 8" id="KW-0472">Membrane</keyword>
<keyword evidence="3 8" id="KW-1133">Transmembrane helix</keyword>
<dbReference type="GO" id="GO:0000139">
    <property type="term" value="C:Golgi membrane"/>
    <property type="evidence" value="ECO:0007669"/>
    <property type="project" value="UniProtKB-SubCell"/>
</dbReference>
<feature type="coiled-coil region" evidence="7">
    <location>
        <begin position="387"/>
        <end position="435"/>
    </location>
</feature>
<evidence type="ECO:0000256" key="2">
    <source>
        <dbReference type="ARBA" id="ARBA00022692"/>
    </source>
</evidence>
<dbReference type="Proteomes" id="UP001627154">
    <property type="component" value="Unassembled WGS sequence"/>
</dbReference>
<sequence>MAWLSDLAGKAEEMLNNIDKTTAAVLKKDDGAHGRTHFLSRDDDSCSVEVRSLPPSDTDQAIANEFIRDAGDRFAHLKSPYSSKTTISAPTTPSHGDKSMKVQVDSFTWLDEAKNSTTVPQSTVHFVNEEKKHSYDNDISRDYNKLDAGSISQNNVVDYELDPNFNFTLNTKIASAVAEKEQQLKSEFAKEIESLNEKVNSLTTEKINSEREISNLNAIIERTRSELKSVESELDQHRARALKTLQERDKLILELRNNSSSSQDIDDTSVLVELDQLRQERETLREENRQVREKLRLARQEAIDADLNAEKIRQRAVEASIQAKEAVASERRKRLDAEEDAKLRSEETRSLREELTLRQTTFSAKLQKQEAEISRLRAQFSAAVSPSAEAEARLSSLTRTLVLKQQEVEHLTTDRNALRLQLERLEHEYQNWKKNAAFNSVNDTDDAKALLPSFLVESPFDTGVTRRVKRAYTSLDSLGIRIGVFLRRYPLVRILVLLYIVVLNLWVLFLLFSQSPEAR</sequence>
<protein>
    <recommendedName>
        <fullName evidence="11">Golgin-84</fullName>
    </recommendedName>
</protein>
<organism evidence="9 10">
    <name type="scientific">Trichogramma kaykai</name>
    <dbReference type="NCBI Taxonomy" id="54128"/>
    <lineage>
        <taxon>Eukaryota</taxon>
        <taxon>Metazoa</taxon>
        <taxon>Ecdysozoa</taxon>
        <taxon>Arthropoda</taxon>
        <taxon>Hexapoda</taxon>
        <taxon>Insecta</taxon>
        <taxon>Pterygota</taxon>
        <taxon>Neoptera</taxon>
        <taxon>Endopterygota</taxon>
        <taxon>Hymenoptera</taxon>
        <taxon>Apocrita</taxon>
        <taxon>Proctotrupomorpha</taxon>
        <taxon>Chalcidoidea</taxon>
        <taxon>Trichogrammatidae</taxon>
        <taxon>Trichogramma</taxon>
    </lineage>
</organism>
<evidence type="ECO:0000256" key="7">
    <source>
        <dbReference type="SAM" id="Coils"/>
    </source>
</evidence>
<dbReference type="PANTHER" id="PTHR13815">
    <property type="entry name" value="GOLGIN-84"/>
    <property type="match status" value="1"/>
</dbReference>
<feature type="transmembrane region" description="Helical" evidence="8">
    <location>
        <begin position="491"/>
        <end position="512"/>
    </location>
</feature>
<evidence type="ECO:0000256" key="1">
    <source>
        <dbReference type="ARBA" id="ARBA00004409"/>
    </source>
</evidence>
<feature type="coiled-coil region" evidence="7">
    <location>
        <begin position="274"/>
        <end position="301"/>
    </location>
</feature>
<reference evidence="9 10" key="1">
    <citation type="journal article" date="2024" name="bioRxiv">
        <title>A reference genome for Trichogramma kaykai: A tiny desert-dwelling parasitoid wasp with competing sex-ratio distorters.</title>
        <authorList>
            <person name="Culotta J."/>
            <person name="Lindsey A.R."/>
        </authorList>
    </citation>
    <scope>NUCLEOTIDE SEQUENCE [LARGE SCALE GENOMIC DNA]</scope>
    <source>
        <strain evidence="9 10">KSX58</strain>
    </source>
</reference>